<dbReference type="PROSITE" id="PS50030">
    <property type="entry name" value="UBA"/>
    <property type="match status" value="2"/>
</dbReference>
<dbReference type="GO" id="GO:0005829">
    <property type="term" value="C:cytosol"/>
    <property type="evidence" value="ECO:0007669"/>
    <property type="project" value="TreeGrafter"/>
</dbReference>
<dbReference type="FunFam" id="3.30.40.10:FF:000026">
    <property type="entry name" value="Ubiquitin carboxyl-terminal hydrolase"/>
    <property type="match status" value="1"/>
</dbReference>
<dbReference type="Gene3D" id="1.10.8.10">
    <property type="entry name" value="DNA helicase RuvA subunit, C-terminal domain"/>
    <property type="match status" value="2"/>
</dbReference>
<evidence type="ECO:0000256" key="6">
    <source>
        <dbReference type="ARBA" id="ARBA00022771"/>
    </source>
</evidence>
<dbReference type="PIRSF" id="PIRSF016308">
    <property type="entry name" value="UBP"/>
    <property type="match status" value="1"/>
</dbReference>
<keyword evidence="3 14" id="KW-0645">Protease</keyword>
<dbReference type="InterPro" id="IPR050164">
    <property type="entry name" value="Peptidase_C19"/>
</dbReference>
<accession>A0A2P6U3W2</accession>
<dbReference type="EMBL" id="LHPG02000001">
    <property type="protein sequence ID" value="PRW61008.1"/>
    <property type="molecule type" value="Genomic_DNA"/>
</dbReference>
<dbReference type="InterPro" id="IPR018200">
    <property type="entry name" value="USP_CS"/>
</dbReference>
<dbReference type="SUPFAM" id="SSF57850">
    <property type="entry name" value="RING/U-box"/>
    <property type="match status" value="1"/>
</dbReference>
<sequence length="874" mass="94734">MDEAVLDMVRQHMREVKTPGHHDKVYKDECMFCFASPLTPGGLYINLKTHQAFDEEHVELDQERTGAVLYLHQQARRVPLSEEEQAATAAKPDRMAIGVEGGFNVDAKKYKVETDWVLVLMPARLRVPLPCPELPELVLGCIKAVQEHASAAQQEKVDAWEEERRVSKYADGLEQLPATKRIPMDPKQWRCEDSGLQENLWLNLSTGYIGSGRANWDGTGGTGAALKHYEATGKKYPLVVKLGTITPHGADVYSYAEDENDMVLDPHLAKHLSHWGINMLQMEKTDKTMAEMNIELNLSYEFDKITEAGEALEALSGPGLVGLKNLGNSCYMNSVLQVLWALPELRQRYVDAAAALFKSAPSDAAADFATQFAKVGLALLSGKTGTPSAADGAEPMAYEKEAVTTEGGLEATVEDEVADANAVAPQMFKSMAGRGHQAFSSNHQQDAEEYWGHLLELMSRAEHAAGDRLPGARDAPTARLFTYGTEDRIQCSETGRVAYKQGVSTSLGLLIPMEAAENKSEVQQYEVTVERQQKRQKLKEEGAAAKDEEEEKVRPRVPFTACVEGWGADGIVEDYHSAAAGKKVAATKRTRFTSFPPYMLVQMRRYYTDINTWEAKKLDVEVEAPQELDLESLRVKGGPQPGEELQPEGDEAPAVPAPAPSPAAPEPDELIVAQLMSMGFTENGSKRAALAVGNSSAEAAINWVMEHVGDDDLNEPLPPPGAAPAAAASEFTADPEAVANLTVMGFNERQATGALAACQGSVERAADWLFSRDDLDAAVEAALAPPGAAGGGGSDGGAAAAAAAPLPPSNLLDGPGRYELVGIVSHIGANTGCGHYVCHVKKEGRWVYYNDEKVAASKQPPFSLGYLYLYRRRE</sequence>
<dbReference type="Gene3D" id="3.30.40.10">
    <property type="entry name" value="Zinc/RING finger domain, C3HC4 (zinc finger)"/>
    <property type="match status" value="2"/>
</dbReference>
<evidence type="ECO:0000256" key="1">
    <source>
        <dbReference type="ARBA" id="ARBA00000707"/>
    </source>
</evidence>
<organism evidence="20 21">
    <name type="scientific">Chlorella sorokiniana</name>
    <name type="common">Freshwater green alga</name>
    <dbReference type="NCBI Taxonomy" id="3076"/>
    <lineage>
        <taxon>Eukaryota</taxon>
        <taxon>Viridiplantae</taxon>
        <taxon>Chlorophyta</taxon>
        <taxon>core chlorophytes</taxon>
        <taxon>Trebouxiophyceae</taxon>
        <taxon>Chlorellales</taxon>
        <taxon>Chlorellaceae</taxon>
        <taxon>Chlorella clade</taxon>
        <taxon>Chlorella</taxon>
    </lineage>
</organism>
<dbReference type="InterPro" id="IPR016652">
    <property type="entry name" value="Ubiquitinyl_hydrolase"/>
</dbReference>
<evidence type="ECO:0000313" key="20">
    <source>
        <dbReference type="EMBL" id="PRW61008.1"/>
    </source>
</evidence>
<keyword evidence="15" id="KW-0175">Coiled coil</keyword>
<feature type="compositionally biased region" description="Pro residues" evidence="16">
    <location>
        <begin position="655"/>
        <end position="665"/>
    </location>
</feature>
<dbReference type="Proteomes" id="UP000239899">
    <property type="component" value="Unassembled WGS sequence"/>
</dbReference>
<name>A0A2P6U3W2_CHLSO</name>
<dbReference type="EC" id="3.4.19.12" evidence="14"/>
<keyword evidence="7 14" id="KW-0833">Ubl conjugation pathway</keyword>
<feature type="coiled-coil region" evidence="15">
    <location>
        <begin position="515"/>
        <end position="551"/>
    </location>
</feature>
<evidence type="ECO:0000256" key="13">
    <source>
        <dbReference type="PROSITE-ProRule" id="PRU00502"/>
    </source>
</evidence>
<dbReference type="PROSITE" id="PS00972">
    <property type="entry name" value="USP_1"/>
    <property type="match status" value="1"/>
</dbReference>
<dbReference type="Gene3D" id="3.90.70.10">
    <property type="entry name" value="Cysteine proteinases"/>
    <property type="match status" value="1"/>
</dbReference>
<feature type="domain" description="UBP-type" evidence="19">
    <location>
        <begin position="165"/>
        <end position="279"/>
    </location>
</feature>
<dbReference type="Pfam" id="PF17807">
    <property type="entry name" value="zf-UBP_var"/>
    <property type="match status" value="1"/>
</dbReference>
<dbReference type="InterPro" id="IPR038765">
    <property type="entry name" value="Papain-like_cys_pep_sf"/>
</dbReference>
<dbReference type="InterPro" id="IPR001394">
    <property type="entry name" value="Peptidase_C19_UCH"/>
</dbReference>
<feature type="domain" description="USP" evidence="18">
    <location>
        <begin position="321"/>
        <end position="873"/>
    </location>
</feature>
<feature type="binding site" evidence="12">
    <location>
        <position position="191"/>
    </location>
    <ligand>
        <name>Zn(2+)</name>
        <dbReference type="ChEBI" id="CHEBI:29105"/>
    </ligand>
</feature>
<dbReference type="SMART" id="SM00290">
    <property type="entry name" value="ZnF_UBP"/>
    <property type="match status" value="1"/>
</dbReference>
<comment type="catalytic activity">
    <reaction evidence="1 14">
        <text>Thiol-dependent hydrolysis of ester, thioester, amide, peptide and isopeptide bonds formed by the C-terminal Gly of ubiquitin (a 76-residue protein attached to proteins as an intracellular targeting signal).</text>
        <dbReference type="EC" id="3.4.19.12"/>
    </reaction>
</comment>
<protein>
    <recommendedName>
        <fullName evidence="14">Ubiquitin carboxyl-terminal hydrolase</fullName>
        <ecNumber evidence="14">3.4.19.12</ecNumber>
    </recommendedName>
</protein>
<dbReference type="PROSITE" id="PS00973">
    <property type="entry name" value="USP_2"/>
    <property type="match status" value="1"/>
</dbReference>
<dbReference type="InterPro" id="IPR041432">
    <property type="entry name" value="UBP13_Znf-UBP_var"/>
</dbReference>
<evidence type="ECO:0000259" key="19">
    <source>
        <dbReference type="PROSITE" id="PS50271"/>
    </source>
</evidence>
<dbReference type="PROSITE" id="PS50271">
    <property type="entry name" value="ZF_UBP"/>
    <property type="match status" value="1"/>
</dbReference>
<dbReference type="OrthoDB" id="361536at2759"/>
<comment type="caution">
    <text evidence="20">The sequence shown here is derived from an EMBL/GenBank/DDBJ whole genome shotgun (WGS) entry which is preliminary data.</text>
</comment>
<dbReference type="GO" id="GO:0006508">
    <property type="term" value="P:proteolysis"/>
    <property type="evidence" value="ECO:0007669"/>
    <property type="project" value="UniProtKB-KW"/>
</dbReference>
<dbReference type="SMART" id="SM00165">
    <property type="entry name" value="UBA"/>
    <property type="match status" value="2"/>
</dbReference>
<evidence type="ECO:0000256" key="11">
    <source>
        <dbReference type="PIRSR" id="PIRSR016308-1"/>
    </source>
</evidence>
<feature type="domain" description="UBA" evidence="17">
    <location>
        <begin position="666"/>
        <end position="707"/>
    </location>
</feature>
<dbReference type="STRING" id="3076.A0A2P6U3W2"/>
<evidence type="ECO:0000256" key="7">
    <source>
        <dbReference type="ARBA" id="ARBA00022786"/>
    </source>
</evidence>
<dbReference type="GO" id="GO:0008270">
    <property type="term" value="F:zinc ion binding"/>
    <property type="evidence" value="ECO:0007669"/>
    <property type="project" value="UniProtKB-KW"/>
</dbReference>
<dbReference type="InterPro" id="IPR009060">
    <property type="entry name" value="UBA-like_sf"/>
</dbReference>
<dbReference type="GO" id="GO:0016579">
    <property type="term" value="P:protein deubiquitination"/>
    <property type="evidence" value="ECO:0007669"/>
    <property type="project" value="InterPro"/>
</dbReference>
<keyword evidence="6 13" id="KW-0863">Zinc-finger</keyword>
<dbReference type="PANTHER" id="PTHR24006:SF664">
    <property type="entry name" value="UBIQUITIN CARBOXYL-TERMINAL HYDROLASE"/>
    <property type="match status" value="1"/>
</dbReference>
<dbReference type="PROSITE" id="PS50235">
    <property type="entry name" value="USP_3"/>
    <property type="match status" value="1"/>
</dbReference>
<dbReference type="GO" id="GO:0004843">
    <property type="term" value="F:cysteine-type deubiquitinase activity"/>
    <property type="evidence" value="ECO:0007669"/>
    <property type="project" value="UniProtKB-UniRule"/>
</dbReference>
<reference evidence="20 21" key="1">
    <citation type="journal article" date="2018" name="Plant J.">
        <title>Genome sequences of Chlorella sorokiniana UTEX 1602 and Micractinium conductrix SAG 241.80: implications to maltose excretion by a green alga.</title>
        <authorList>
            <person name="Arriola M.B."/>
            <person name="Velmurugan N."/>
            <person name="Zhang Y."/>
            <person name="Plunkett M.H."/>
            <person name="Hondzo H."/>
            <person name="Barney B.M."/>
        </authorList>
    </citation>
    <scope>NUCLEOTIDE SEQUENCE [LARGE SCALE GENOMIC DNA]</scope>
    <source>
        <strain evidence="21">UTEX 1602</strain>
    </source>
</reference>
<evidence type="ECO:0000259" key="18">
    <source>
        <dbReference type="PROSITE" id="PS50235"/>
    </source>
</evidence>
<dbReference type="InterPro" id="IPR013083">
    <property type="entry name" value="Znf_RING/FYVE/PHD"/>
</dbReference>
<dbReference type="InterPro" id="IPR028889">
    <property type="entry name" value="USP"/>
</dbReference>
<keyword evidence="4 12" id="KW-0479">Metal-binding</keyword>
<evidence type="ECO:0000256" key="8">
    <source>
        <dbReference type="ARBA" id="ARBA00022801"/>
    </source>
</evidence>
<evidence type="ECO:0000256" key="3">
    <source>
        <dbReference type="ARBA" id="ARBA00022670"/>
    </source>
</evidence>
<dbReference type="Pfam" id="PF00443">
    <property type="entry name" value="UCH"/>
    <property type="match status" value="1"/>
</dbReference>
<dbReference type="InterPro" id="IPR015940">
    <property type="entry name" value="UBA"/>
</dbReference>
<feature type="region of interest" description="Disordered" evidence="16">
    <location>
        <begin position="633"/>
        <end position="666"/>
    </location>
</feature>
<keyword evidence="5" id="KW-0677">Repeat</keyword>
<dbReference type="AlphaFoldDB" id="A0A2P6U3W2"/>
<evidence type="ECO:0000259" key="17">
    <source>
        <dbReference type="PROSITE" id="PS50030"/>
    </source>
</evidence>
<proteinExistence type="inferred from homology"/>
<keyword evidence="10 12" id="KW-0862">Zinc</keyword>
<keyword evidence="8 14" id="KW-0378">Hydrolase</keyword>
<dbReference type="SUPFAM" id="SSF46934">
    <property type="entry name" value="UBA-like"/>
    <property type="match status" value="1"/>
</dbReference>
<dbReference type="PANTHER" id="PTHR24006">
    <property type="entry name" value="UBIQUITIN CARBOXYL-TERMINAL HYDROLASE"/>
    <property type="match status" value="1"/>
</dbReference>
<evidence type="ECO:0000256" key="12">
    <source>
        <dbReference type="PIRSR" id="PIRSR016308-3"/>
    </source>
</evidence>
<dbReference type="SUPFAM" id="SSF54001">
    <property type="entry name" value="Cysteine proteinases"/>
    <property type="match status" value="1"/>
</dbReference>
<evidence type="ECO:0000256" key="9">
    <source>
        <dbReference type="ARBA" id="ARBA00022807"/>
    </source>
</evidence>
<dbReference type="Pfam" id="PF00627">
    <property type="entry name" value="UBA"/>
    <property type="match status" value="2"/>
</dbReference>
<evidence type="ECO:0000256" key="4">
    <source>
        <dbReference type="ARBA" id="ARBA00022723"/>
    </source>
</evidence>
<feature type="active site" description="Nucleophile" evidence="11">
    <location>
        <position position="330"/>
    </location>
</feature>
<feature type="active site" description="Proton acceptor" evidence="11">
    <location>
        <position position="835"/>
    </location>
</feature>
<keyword evidence="21" id="KW-1185">Reference proteome</keyword>
<gene>
    <name evidence="20" type="ORF">C2E21_0460</name>
</gene>
<evidence type="ECO:0000256" key="15">
    <source>
        <dbReference type="SAM" id="Coils"/>
    </source>
</evidence>
<comment type="similarity">
    <text evidence="2 14">Belongs to the peptidase C19 family.</text>
</comment>
<evidence type="ECO:0000256" key="2">
    <source>
        <dbReference type="ARBA" id="ARBA00009085"/>
    </source>
</evidence>
<dbReference type="Pfam" id="PF02148">
    <property type="entry name" value="zf-UBP"/>
    <property type="match status" value="1"/>
</dbReference>
<keyword evidence="9 14" id="KW-0788">Thiol protease</keyword>
<evidence type="ECO:0000256" key="10">
    <source>
        <dbReference type="ARBA" id="ARBA00022833"/>
    </source>
</evidence>
<feature type="domain" description="UBA" evidence="17">
    <location>
        <begin position="732"/>
        <end position="772"/>
    </location>
</feature>
<evidence type="ECO:0000256" key="16">
    <source>
        <dbReference type="SAM" id="MobiDB-lite"/>
    </source>
</evidence>
<evidence type="ECO:0000313" key="21">
    <source>
        <dbReference type="Proteomes" id="UP000239899"/>
    </source>
</evidence>
<dbReference type="InterPro" id="IPR001607">
    <property type="entry name" value="Znf_UBP"/>
</dbReference>
<dbReference type="CDD" id="cd14296">
    <property type="entry name" value="UBA1_scUBP14_like"/>
    <property type="match status" value="1"/>
</dbReference>
<comment type="function">
    <text evidence="14">Recognizes and hydrolyzes the peptide bond at the C-terminal Gly of ubiquitin. Involved in the processing of poly-ubiquitin precursors as well as that of ubiquitinated proteins.</text>
</comment>
<evidence type="ECO:0000256" key="5">
    <source>
        <dbReference type="ARBA" id="ARBA00022737"/>
    </source>
</evidence>
<evidence type="ECO:0000256" key="14">
    <source>
        <dbReference type="RuleBase" id="RU366025"/>
    </source>
</evidence>
<dbReference type="GO" id="GO:0005634">
    <property type="term" value="C:nucleus"/>
    <property type="evidence" value="ECO:0007669"/>
    <property type="project" value="TreeGrafter"/>
</dbReference>